<name>A0A1S7PS20_9HYPH</name>
<dbReference type="InterPro" id="IPR000515">
    <property type="entry name" value="MetI-like"/>
</dbReference>
<evidence type="ECO:0000256" key="5">
    <source>
        <dbReference type="ARBA" id="ARBA00022989"/>
    </source>
</evidence>
<dbReference type="InterPro" id="IPR045621">
    <property type="entry name" value="BPD_transp_1_N"/>
</dbReference>
<feature type="transmembrane region" description="Helical" evidence="7">
    <location>
        <begin position="12"/>
        <end position="31"/>
    </location>
</feature>
<dbReference type="CDD" id="cd06261">
    <property type="entry name" value="TM_PBP2"/>
    <property type="match status" value="1"/>
</dbReference>
<dbReference type="GO" id="GO:0071916">
    <property type="term" value="F:dipeptide transmembrane transporter activity"/>
    <property type="evidence" value="ECO:0007669"/>
    <property type="project" value="TreeGrafter"/>
</dbReference>
<dbReference type="InterPro" id="IPR035906">
    <property type="entry name" value="MetI-like_sf"/>
</dbReference>
<evidence type="ECO:0000256" key="2">
    <source>
        <dbReference type="ARBA" id="ARBA00022448"/>
    </source>
</evidence>
<evidence type="ECO:0000259" key="8">
    <source>
        <dbReference type="PROSITE" id="PS50928"/>
    </source>
</evidence>
<evidence type="ECO:0000256" key="6">
    <source>
        <dbReference type="ARBA" id="ARBA00023136"/>
    </source>
</evidence>
<keyword evidence="6 7" id="KW-0472">Membrane</keyword>
<proteinExistence type="inferred from homology"/>
<dbReference type="PANTHER" id="PTHR43163:SF8">
    <property type="entry name" value="D,D-DIPEPTIDE TRANSPORT SYSTEM PERMEASE PROTEIN DDPB-RELATED"/>
    <property type="match status" value="1"/>
</dbReference>
<comment type="subcellular location">
    <subcellularLocation>
        <location evidence="1 7">Cell membrane</location>
        <topology evidence="1 7">Multi-pass membrane protein</topology>
    </subcellularLocation>
</comment>
<feature type="transmembrane region" description="Helical" evidence="7">
    <location>
        <begin position="309"/>
        <end position="331"/>
    </location>
</feature>
<comment type="similarity">
    <text evidence="7">Belongs to the binding-protein-dependent transport system permease family.</text>
</comment>
<feature type="transmembrane region" description="Helical" evidence="7">
    <location>
        <begin position="106"/>
        <end position="127"/>
    </location>
</feature>
<dbReference type="GO" id="GO:0005886">
    <property type="term" value="C:plasma membrane"/>
    <property type="evidence" value="ECO:0007669"/>
    <property type="project" value="UniProtKB-SubCell"/>
</dbReference>
<evidence type="ECO:0000256" key="4">
    <source>
        <dbReference type="ARBA" id="ARBA00022692"/>
    </source>
</evidence>
<dbReference type="STRING" id="1183432.AGR3A_Cc30013"/>
<evidence type="ECO:0000256" key="7">
    <source>
        <dbReference type="RuleBase" id="RU363032"/>
    </source>
</evidence>
<dbReference type="Gene3D" id="1.10.3720.10">
    <property type="entry name" value="MetI-like"/>
    <property type="match status" value="1"/>
</dbReference>
<feature type="transmembrane region" description="Helical" evidence="7">
    <location>
        <begin position="254"/>
        <end position="277"/>
    </location>
</feature>
<feature type="transmembrane region" description="Helical" evidence="7">
    <location>
        <begin position="139"/>
        <end position="162"/>
    </location>
</feature>
<keyword evidence="5 7" id="KW-1133">Transmembrane helix</keyword>
<dbReference type="SUPFAM" id="SSF161098">
    <property type="entry name" value="MetI-like"/>
    <property type="match status" value="1"/>
</dbReference>
<reference evidence="10" key="1">
    <citation type="submission" date="2016-01" db="EMBL/GenBank/DDBJ databases">
        <authorList>
            <person name="Regsiter A."/>
            <person name="william w."/>
        </authorList>
    </citation>
    <scope>NUCLEOTIDE SEQUENCE [LARGE SCALE GENOMIC DNA]</scope>
    <source>
        <strain evidence="10">CFBP 6623</strain>
    </source>
</reference>
<protein>
    <submittedName>
        <fullName evidence="9">Putative dipeptide ABC transporter, membrane spanning protein</fullName>
    </submittedName>
</protein>
<evidence type="ECO:0000256" key="1">
    <source>
        <dbReference type="ARBA" id="ARBA00004651"/>
    </source>
</evidence>
<dbReference type="Pfam" id="PF00528">
    <property type="entry name" value="BPD_transp_1"/>
    <property type="match status" value="1"/>
</dbReference>
<dbReference type="AlphaFoldDB" id="A0A1S7PS20"/>
<dbReference type="PROSITE" id="PS50928">
    <property type="entry name" value="ABC_TM1"/>
    <property type="match status" value="1"/>
</dbReference>
<feature type="transmembrane region" description="Helical" evidence="7">
    <location>
        <begin position="204"/>
        <end position="223"/>
    </location>
</feature>
<keyword evidence="2 7" id="KW-0813">Transport</keyword>
<gene>
    <name evidence="9" type="primary">dppB</name>
    <name evidence="9" type="ORF">AGR3A_Cc30013</name>
</gene>
<dbReference type="Proteomes" id="UP000191988">
    <property type="component" value="Unassembled WGS sequence"/>
</dbReference>
<sequence>MTLNKRVKSISSILGSVILTLFGLMVITFMIGRVMPVDPVIAAVGDNAPEDVIVRVRAEMGLDQPLVVQFFHYVSQVLHGDFGNSILTRNPVWIDIKRVFPATFELATAALILAALIGIPLGVWAAVKQGKLTDQVIRVVCLAGHSVPVFMLALISLLVFYATLGVAPGPGRQDIIYDGMITQITGLMTVDTLLAGDWDAFYDAIAHMVQPVCILAYFSMAYITRMTRAFMIDALKGEYVITARAKGLSAMTVIWGHAFPTVAVQLVTVLALTYAGLLEGAVVTETVFSWPGLGQYLTVSLMNADMNPVVGATLLIGFIYVALNLLADVLYRVMDPRVR</sequence>
<keyword evidence="3" id="KW-1003">Cell membrane</keyword>
<feature type="domain" description="ABC transmembrane type-1" evidence="8">
    <location>
        <begin position="100"/>
        <end position="331"/>
    </location>
</feature>
<dbReference type="EMBL" id="FBWK01000023">
    <property type="protein sequence ID" value="CUX25652.1"/>
    <property type="molecule type" value="Genomic_DNA"/>
</dbReference>
<evidence type="ECO:0000313" key="9">
    <source>
        <dbReference type="EMBL" id="CUX25652.1"/>
    </source>
</evidence>
<dbReference type="PANTHER" id="PTHR43163">
    <property type="entry name" value="DIPEPTIDE TRANSPORT SYSTEM PERMEASE PROTEIN DPPB-RELATED"/>
    <property type="match status" value="1"/>
</dbReference>
<keyword evidence="4 7" id="KW-0812">Transmembrane</keyword>
<accession>A0A1S7PS20</accession>
<keyword evidence="10" id="KW-1185">Reference proteome</keyword>
<organism evidence="9 10">
    <name type="scientific">Agrobacterium tomkonis CFBP 6623</name>
    <dbReference type="NCBI Taxonomy" id="1183432"/>
    <lineage>
        <taxon>Bacteria</taxon>
        <taxon>Pseudomonadati</taxon>
        <taxon>Pseudomonadota</taxon>
        <taxon>Alphaproteobacteria</taxon>
        <taxon>Hyphomicrobiales</taxon>
        <taxon>Rhizobiaceae</taxon>
        <taxon>Rhizobium/Agrobacterium group</taxon>
        <taxon>Agrobacterium</taxon>
        <taxon>Agrobacterium tumefaciens complex</taxon>
    </lineage>
</organism>
<evidence type="ECO:0000313" key="10">
    <source>
        <dbReference type="Proteomes" id="UP000191988"/>
    </source>
</evidence>
<dbReference type="Pfam" id="PF19300">
    <property type="entry name" value="BPD_transp_1_N"/>
    <property type="match status" value="1"/>
</dbReference>
<evidence type="ECO:0000256" key="3">
    <source>
        <dbReference type="ARBA" id="ARBA00022475"/>
    </source>
</evidence>